<keyword evidence="2" id="KW-0732">Signal</keyword>
<sequence length="416" mass="47692">MKKYRKILSLLLVFLMAFSLSSCKKQDGKSNISSDISVSNKEVKKENDKNKGIVKIDKKRPKKFDEKSKDEIINIKAGGDLMAHMGQVDYARNYGNGKYDFSNQFEYVKDFLSDSDLTIGNFETSVSKTREPSGYPQFTTPKEYIRDIKNAGFDMLSTANNNSVDSFEEGIFDTIDAMDEYKVAHTGTRKPGEDRFIYRNVKGLKVAFMSYTYGVNGLDSLVTENKPEDVINYLEPEKIKADIKEAKKNKADLIIVYPHWGVEYQSYPTDEQIKLGRDMIDWGADLVIGNHPHVTQPAERYKTKDGKEGYIAYSCGNFIACQSYDVLGDIRTEQSVLYDINILRNNKTGKVKLGDVKIHPIWNGNMRDENGYLAKDFMTEDFLDVGKYYDKVNENQRERIRKCDEMIRKTVNTKVE</sequence>
<dbReference type="Gene3D" id="3.60.21.10">
    <property type="match status" value="1"/>
</dbReference>
<dbReference type="PROSITE" id="PS51257">
    <property type="entry name" value="PROKAR_LIPOPROTEIN"/>
    <property type="match status" value="1"/>
</dbReference>
<dbReference type="InterPro" id="IPR019079">
    <property type="entry name" value="Capsule_synth_CapA"/>
</dbReference>
<dbReference type="CDD" id="cd07381">
    <property type="entry name" value="MPP_CapA"/>
    <property type="match status" value="1"/>
</dbReference>
<gene>
    <name evidence="4" type="ORF">HMPREF9246_0170</name>
</gene>
<feature type="signal peptide" evidence="2">
    <location>
        <begin position="1"/>
        <end position="24"/>
    </location>
</feature>
<dbReference type="PANTHER" id="PTHR33393">
    <property type="entry name" value="POLYGLUTAMINE SYNTHESIS ACCESSORY PROTEIN RV0574C-RELATED"/>
    <property type="match status" value="1"/>
</dbReference>
<dbReference type="SUPFAM" id="SSF56300">
    <property type="entry name" value="Metallo-dependent phosphatases"/>
    <property type="match status" value="1"/>
</dbReference>
<dbReference type="AlphaFoldDB" id="F0H3G3"/>
<dbReference type="EMBL" id="AEXN01000053">
    <property type="protein sequence ID" value="EGC83014.1"/>
    <property type="molecule type" value="Genomic_DNA"/>
</dbReference>
<dbReference type="OrthoDB" id="9810906at2"/>
<evidence type="ECO:0000256" key="1">
    <source>
        <dbReference type="ARBA" id="ARBA00005662"/>
    </source>
</evidence>
<feature type="chain" id="PRO_5038542517" evidence="2">
    <location>
        <begin position="25"/>
        <end position="416"/>
    </location>
</feature>
<reference evidence="4 5" key="1">
    <citation type="submission" date="2011-01" db="EMBL/GenBank/DDBJ databases">
        <authorList>
            <person name="Durkin A.S."/>
            <person name="Madupu R."/>
            <person name="Torralba M."/>
            <person name="Gillis M."/>
            <person name="Methe B."/>
            <person name="Sutton G."/>
            <person name="Nelson K.E."/>
        </authorList>
    </citation>
    <scope>NUCLEOTIDE SEQUENCE [LARGE SCALE GENOMIC DNA]</scope>
    <source>
        <strain evidence="4 5">ACS-025-V-Sch4</strain>
    </source>
</reference>
<evidence type="ECO:0000313" key="4">
    <source>
        <dbReference type="EMBL" id="EGC83014.1"/>
    </source>
</evidence>
<protein>
    <submittedName>
        <fullName evidence="4">Bacterial capsule synthesis protein</fullName>
    </submittedName>
</protein>
<dbReference type="Proteomes" id="UP000005277">
    <property type="component" value="Unassembled WGS sequence"/>
</dbReference>
<proteinExistence type="inferred from homology"/>
<dbReference type="InterPro" id="IPR052169">
    <property type="entry name" value="CW_Biosynth-Accessory"/>
</dbReference>
<comment type="similarity">
    <text evidence="1">Belongs to the CapA family.</text>
</comment>
<evidence type="ECO:0000256" key="2">
    <source>
        <dbReference type="SAM" id="SignalP"/>
    </source>
</evidence>
<dbReference type="Pfam" id="PF09587">
    <property type="entry name" value="PGA_cap"/>
    <property type="match status" value="1"/>
</dbReference>
<dbReference type="SMART" id="SM00854">
    <property type="entry name" value="PGA_cap"/>
    <property type="match status" value="1"/>
</dbReference>
<dbReference type="PANTHER" id="PTHR33393:SF12">
    <property type="entry name" value="CAPSULE BIOSYNTHESIS PROTEIN CAPA"/>
    <property type="match status" value="1"/>
</dbReference>
<dbReference type="InterPro" id="IPR029052">
    <property type="entry name" value="Metallo-depent_PP-like"/>
</dbReference>
<name>F0H3G3_9FIRM</name>
<evidence type="ECO:0000259" key="3">
    <source>
        <dbReference type="SMART" id="SM00854"/>
    </source>
</evidence>
<feature type="domain" description="Capsule synthesis protein CapA" evidence="3">
    <location>
        <begin position="74"/>
        <end position="322"/>
    </location>
</feature>
<evidence type="ECO:0000313" key="5">
    <source>
        <dbReference type="Proteomes" id="UP000005277"/>
    </source>
</evidence>
<dbReference type="RefSeq" id="WP_004818901.1">
    <property type="nucleotide sequence ID" value="NZ_AEXN01000053.1"/>
</dbReference>
<keyword evidence="5" id="KW-1185">Reference proteome</keyword>
<accession>F0H3G3</accession>
<organism evidence="4 5">
    <name type="scientific">Anaerococcus hydrogenalis ACS-025-V-Sch4</name>
    <dbReference type="NCBI Taxonomy" id="879306"/>
    <lineage>
        <taxon>Bacteria</taxon>
        <taxon>Bacillati</taxon>
        <taxon>Bacillota</taxon>
        <taxon>Tissierellia</taxon>
        <taxon>Tissierellales</taxon>
        <taxon>Peptoniphilaceae</taxon>
        <taxon>Anaerococcus</taxon>
    </lineage>
</organism>
<comment type="caution">
    <text evidence="4">The sequence shown here is derived from an EMBL/GenBank/DDBJ whole genome shotgun (WGS) entry which is preliminary data.</text>
</comment>